<feature type="domain" description="HTH marR-type" evidence="4">
    <location>
        <begin position="16"/>
        <end position="148"/>
    </location>
</feature>
<dbReference type="InterPro" id="IPR000835">
    <property type="entry name" value="HTH_MarR-typ"/>
</dbReference>
<dbReference type="InterPro" id="IPR036390">
    <property type="entry name" value="WH_DNA-bd_sf"/>
</dbReference>
<keyword evidence="2" id="KW-0238">DNA-binding</keyword>
<evidence type="ECO:0000313" key="6">
    <source>
        <dbReference type="Proteomes" id="UP000469430"/>
    </source>
</evidence>
<evidence type="ECO:0000256" key="2">
    <source>
        <dbReference type="ARBA" id="ARBA00023125"/>
    </source>
</evidence>
<gene>
    <name evidence="5" type="ORF">GRI97_16855</name>
</gene>
<name>A0A6I4TXL1_9SPHN</name>
<dbReference type="GO" id="GO:0003677">
    <property type="term" value="F:DNA binding"/>
    <property type="evidence" value="ECO:0007669"/>
    <property type="project" value="UniProtKB-KW"/>
</dbReference>
<evidence type="ECO:0000256" key="1">
    <source>
        <dbReference type="ARBA" id="ARBA00023015"/>
    </source>
</evidence>
<comment type="caution">
    <text evidence="5">The sequence shown here is derived from an EMBL/GenBank/DDBJ whole genome shotgun (WGS) entry which is preliminary data.</text>
</comment>
<evidence type="ECO:0000259" key="4">
    <source>
        <dbReference type="PROSITE" id="PS50995"/>
    </source>
</evidence>
<dbReference type="PANTHER" id="PTHR42756">
    <property type="entry name" value="TRANSCRIPTIONAL REGULATOR, MARR"/>
    <property type="match status" value="1"/>
</dbReference>
<keyword evidence="3" id="KW-0804">Transcription</keyword>
<dbReference type="SMART" id="SM00347">
    <property type="entry name" value="HTH_MARR"/>
    <property type="match status" value="1"/>
</dbReference>
<proteinExistence type="predicted"/>
<dbReference type="OrthoDB" id="511972at2"/>
<sequence>MTRDREDTQATPDGTALTLPHLVKWVEMAVRARTERALRDLPVSGTQLFVLVLLRERGEATSADLARMMHITPQAMTTLIGPLRDGGYIDRRVDTTHARRLLLRLTPDGAAMIRQARSLTPAIEDDLLDGFTDEERVVLKKLLGRIARRFE</sequence>
<accession>A0A6I4TXL1</accession>
<evidence type="ECO:0000256" key="3">
    <source>
        <dbReference type="ARBA" id="ARBA00023163"/>
    </source>
</evidence>
<dbReference type="EMBL" id="WTYJ01000004">
    <property type="protein sequence ID" value="MXP00663.1"/>
    <property type="molecule type" value="Genomic_DNA"/>
</dbReference>
<dbReference type="InterPro" id="IPR036388">
    <property type="entry name" value="WH-like_DNA-bd_sf"/>
</dbReference>
<dbReference type="Proteomes" id="UP000469430">
    <property type="component" value="Unassembled WGS sequence"/>
</dbReference>
<protein>
    <submittedName>
        <fullName evidence="5">MarR family transcriptional regulator</fullName>
    </submittedName>
</protein>
<dbReference type="RefSeq" id="WP_161392388.1">
    <property type="nucleotide sequence ID" value="NZ_JBHSCP010000003.1"/>
</dbReference>
<organism evidence="5 6">
    <name type="scientific">Croceibacterium xixiisoli</name>
    <dbReference type="NCBI Taxonomy" id="1476466"/>
    <lineage>
        <taxon>Bacteria</taxon>
        <taxon>Pseudomonadati</taxon>
        <taxon>Pseudomonadota</taxon>
        <taxon>Alphaproteobacteria</taxon>
        <taxon>Sphingomonadales</taxon>
        <taxon>Erythrobacteraceae</taxon>
        <taxon>Croceibacterium</taxon>
    </lineage>
</organism>
<dbReference type="AlphaFoldDB" id="A0A6I4TXL1"/>
<dbReference type="PRINTS" id="PR00598">
    <property type="entry name" value="HTHMARR"/>
</dbReference>
<reference evidence="5 6" key="1">
    <citation type="submission" date="2019-12" db="EMBL/GenBank/DDBJ databases">
        <title>Genomic-based taxomic classification of the family Erythrobacteraceae.</title>
        <authorList>
            <person name="Xu L."/>
        </authorList>
    </citation>
    <scope>NUCLEOTIDE SEQUENCE [LARGE SCALE GENOMIC DNA]</scope>
    <source>
        <strain evidence="5 6">S36</strain>
    </source>
</reference>
<evidence type="ECO:0000313" key="5">
    <source>
        <dbReference type="EMBL" id="MXP00663.1"/>
    </source>
</evidence>
<keyword evidence="6" id="KW-1185">Reference proteome</keyword>
<keyword evidence="1" id="KW-0805">Transcription regulation</keyword>
<dbReference type="PROSITE" id="PS50995">
    <property type="entry name" value="HTH_MARR_2"/>
    <property type="match status" value="1"/>
</dbReference>
<dbReference type="Gene3D" id="1.10.10.10">
    <property type="entry name" value="Winged helix-like DNA-binding domain superfamily/Winged helix DNA-binding domain"/>
    <property type="match status" value="1"/>
</dbReference>
<dbReference type="GO" id="GO:0003700">
    <property type="term" value="F:DNA-binding transcription factor activity"/>
    <property type="evidence" value="ECO:0007669"/>
    <property type="project" value="InterPro"/>
</dbReference>
<dbReference type="SUPFAM" id="SSF46785">
    <property type="entry name" value="Winged helix' DNA-binding domain"/>
    <property type="match status" value="1"/>
</dbReference>
<dbReference type="PANTHER" id="PTHR42756:SF1">
    <property type="entry name" value="TRANSCRIPTIONAL REPRESSOR OF EMRAB OPERON"/>
    <property type="match status" value="1"/>
</dbReference>
<dbReference type="Pfam" id="PF12802">
    <property type="entry name" value="MarR_2"/>
    <property type="match status" value="1"/>
</dbReference>